<evidence type="ECO:0000313" key="10">
    <source>
        <dbReference type="Proteomes" id="UP000285908"/>
    </source>
</evidence>
<gene>
    <name evidence="9" type="ORF">EKE94_12680</name>
</gene>
<dbReference type="PROSITE" id="PS50928">
    <property type="entry name" value="ABC_TM1"/>
    <property type="match status" value="1"/>
</dbReference>
<protein>
    <submittedName>
        <fullName evidence="9">Sugar ABC transporter permease</fullName>
    </submittedName>
</protein>
<evidence type="ECO:0000256" key="1">
    <source>
        <dbReference type="ARBA" id="ARBA00004651"/>
    </source>
</evidence>
<dbReference type="AlphaFoldDB" id="A0A438AG22"/>
<evidence type="ECO:0000256" key="2">
    <source>
        <dbReference type="ARBA" id="ARBA00022448"/>
    </source>
</evidence>
<feature type="domain" description="ABC transmembrane type-1" evidence="8">
    <location>
        <begin position="78"/>
        <end position="294"/>
    </location>
</feature>
<dbReference type="EMBL" id="RQXX01000004">
    <property type="protein sequence ID" value="RVV97660.1"/>
    <property type="molecule type" value="Genomic_DNA"/>
</dbReference>
<feature type="transmembrane region" description="Helical" evidence="7">
    <location>
        <begin position="264"/>
        <end position="293"/>
    </location>
</feature>
<evidence type="ECO:0000256" key="5">
    <source>
        <dbReference type="ARBA" id="ARBA00022989"/>
    </source>
</evidence>
<feature type="transmembrane region" description="Helical" evidence="7">
    <location>
        <begin position="86"/>
        <end position="108"/>
    </location>
</feature>
<keyword evidence="3" id="KW-1003">Cell membrane</keyword>
<keyword evidence="2 7" id="KW-0813">Transport</keyword>
<accession>A0A438AG22</accession>
<proteinExistence type="inferred from homology"/>
<dbReference type="SUPFAM" id="SSF161098">
    <property type="entry name" value="MetI-like"/>
    <property type="match status" value="1"/>
</dbReference>
<evidence type="ECO:0000313" key="9">
    <source>
        <dbReference type="EMBL" id="RVV97660.1"/>
    </source>
</evidence>
<comment type="caution">
    <text evidence="9">The sequence shown here is derived from an EMBL/GenBank/DDBJ whole genome shotgun (WGS) entry which is preliminary data.</text>
</comment>
<evidence type="ECO:0000256" key="4">
    <source>
        <dbReference type="ARBA" id="ARBA00022692"/>
    </source>
</evidence>
<feature type="transmembrane region" description="Helical" evidence="7">
    <location>
        <begin position="120"/>
        <end position="141"/>
    </location>
</feature>
<dbReference type="PANTHER" id="PTHR30193">
    <property type="entry name" value="ABC TRANSPORTER PERMEASE PROTEIN"/>
    <property type="match status" value="1"/>
</dbReference>
<evidence type="ECO:0000256" key="6">
    <source>
        <dbReference type="ARBA" id="ARBA00023136"/>
    </source>
</evidence>
<dbReference type="PANTHER" id="PTHR30193:SF37">
    <property type="entry name" value="INNER MEMBRANE ABC TRANSPORTER PERMEASE PROTEIN YCJO"/>
    <property type="match status" value="1"/>
</dbReference>
<evidence type="ECO:0000256" key="7">
    <source>
        <dbReference type="RuleBase" id="RU363032"/>
    </source>
</evidence>
<evidence type="ECO:0000259" key="8">
    <source>
        <dbReference type="PROSITE" id="PS50928"/>
    </source>
</evidence>
<dbReference type="InterPro" id="IPR035906">
    <property type="entry name" value="MetI-like_sf"/>
</dbReference>
<keyword evidence="4 7" id="KW-0812">Transmembrane</keyword>
<feature type="transmembrane region" description="Helical" evidence="7">
    <location>
        <begin position="25"/>
        <end position="45"/>
    </location>
</feature>
<comment type="subcellular location">
    <subcellularLocation>
        <location evidence="1 7">Cell membrane</location>
        <topology evidence="1 7">Multi-pass membrane protein</topology>
    </subcellularLocation>
</comment>
<evidence type="ECO:0000256" key="3">
    <source>
        <dbReference type="ARBA" id="ARBA00022475"/>
    </source>
</evidence>
<keyword evidence="10" id="KW-1185">Reference proteome</keyword>
<reference evidence="9 10" key="1">
    <citation type="submission" date="2018-11" db="EMBL/GenBank/DDBJ databases">
        <title>Mesobaculum littorinae gen. nov., sp. nov., isolated from Littorina scabra that represents a novel genus of the order Rhodobacteraceae.</title>
        <authorList>
            <person name="Li F."/>
        </authorList>
    </citation>
    <scope>NUCLEOTIDE SEQUENCE [LARGE SCALE GENOMIC DNA]</scope>
    <source>
        <strain evidence="9 10">M0103</strain>
    </source>
</reference>
<dbReference type="GO" id="GO:0005886">
    <property type="term" value="C:plasma membrane"/>
    <property type="evidence" value="ECO:0007669"/>
    <property type="project" value="UniProtKB-SubCell"/>
</dbReference>
<dbReference type="Gene3D" id="1.10.3720.10">
    <property type="entry name" value="MetI-like"/>
    <property type="match status" value="1"/>
</dbReference>
<dbReference type="Proteomes" id="UP000285908">
    <property type="component" value="Unassembled WGS sequence"/>
</dbReference>
<keyword evidence="5 7" id="KW-1133">Transmembrane helix</keyword>
<dbReference type="InterPro" id="IPR000515">
    <property type="entry name" value="MetI-like"/>
</dbReference>
<feature type="transmembrane region" description="Helical" evidence="7">
    <location>
        <begin position="219"/>
        <end position="244"/>
    </location>
</feature>
<dbReference type="Pfam" id="PF00528">
    <property type="entry name" value="BPD_transp_1"/>
    <property type="match status" value="1"/>
</dbReference>
<keyword evidence="6 7" id="KW-0472">Membrane</keyword>
<dbReference type="OrthoDB" id="9805108at2"/>
<name>A0A438AG22_9RHOB</name>
<organism evidence="9 10">
    <name type="scientific">Mesobaculum littorinae</name>
    <dbReference type="NCBI Taxonomy" id="2486419"/>
    <lineage>
        <taxon>Bacteria</taxon>
        <taxon>Pseudomonadati</taxon>
        <taxon>Pseudomonadota</taxon>
        <taxon>Alphaproteobacteria</taxon>
        <taxon>Rhodobacterales</taxon>
        <taxon>Roseobacteraceae</taxon>
        <taxon>Mesobaculum</taxon>
    </lineage>
</organism>
<dbReference type="GO" id="GO:0055085">
    <property type="term" value="P:transmembrane transport"/>
    <property type="evidence" value="ECO:0007669"/>
    <property type="project" value="InterPro"/>
</dbReference>
<sequence>MSAGPARARRTGAARQQVLRRATPYLLVLPLLAFIATFTYLPIAMSVNLSFREWDFLSPDKPFVGFENYRLLLTSHQFWNSLQVTAVFALVSVPLRLVLALAIASYLVRETLPARVLRGALFLPAVTSTVAIGVVFSWVFATDQGLVNGLFQLLGLPKVTWMQDPQLALWVLILVNTWKQLGYDIIIYIAGLQAVPGELYDAASVDGGRRFHVFRRVTVPLVMPTTYFLLVISVIDAFQVFTIVDVMTRGGPAGATDMLVNMLYRVGFTLFDIGTGSALAVLLFILLITLAVVKARVIGRKVHYDS</sequence>
<dbReference type="InterPro" id="IPR051393">
    <property type="entry name" value="ABC_transporter_permease"/>
</dbReference>
<comment type="similarity">
    <text evidence="7">Belongs to the binding-protein-dependent transport system permease family.</text>
</comment>